<dbReference type="InterPro" id="IPR010331">
    <property type="entry name" value="ExoD"/>
</dbReference>
<feature type="transmembrane region" description="Helical" evidence="1">
    <location>
        <begin position="75"/>
        <end position="95"/>
    </location>
</feature>
<feature type="transmembrane region" description="Helical" evidence="1">
    <location>
        <begin position="147"/>
        <end position="178"/>
    </location>
</feature>
<dbReference type="PATRIC" id="fig|1212489.4.peg.1919"/>
<organism evidence="2 3">
    <name type="scientific">Legionella drozanskii LLAP-1</name>
    <dbReference type="NCBI Taxonomy" id="1212489"/>
    <lineage>
        <taxon>Bacteria</taxon>
        <taxon>Pseudomonadati</taxon>
        <taxon>Pseudomonadota</taxon>
        <taxon>Gammaproteobacteria</taxon>
        <taxon>Legionellales</taxon>
        <taxon>Legionellaceae</taxon>
        <taxon>Legionella</taxon>
    </lineage>
</organism>
<dbReference type="PANTHER" id="PTHR41795">
    <property type="entry name" value="EXOPOLYSACCHARIDE SYNTHESIS PROTEIN"/>
    <property type="match status" value="1"/>
</dbReference>
<name>A0A0W0SV74_9GAMM</name>
<evidence type="ECO:0000313" key="2">
    <source>
        <dbReference type="EMBL" id="KTC87145.1"/>
    </source>
</evidence>
<dbReference type="PANTHER" id="PTHR41795:SF1">
    <property type="entry name" value="EXOPOLYSACCHARIDE SYNTHESIS PROTEIN"/>
    <property type="match status" value="1"/>
</dbReference>
<feature type="transmembrane region" description="Helical" evidence="1">
    <location>
        <begin position="184"/>
        <end position="201"/>
    </location>
</feature>
<dbReference type="Proteomes" id="UP000054736">
    <property type="component" value="Unassembled WGS sequence"/>
</dbReference>
<protein>
    <submittedName>
        <fullName evidence="2">Proton transporter</fullName>
    </submittedName>
</protein>
<dbReference type="AlphaFoldDB" id="A0A0W0SV74"/>
<proteinExistence type="predicted"/>
<dbReference type="Pfam" id="PF06055">
    <property type="entry name" value="ExoD"/>
    <property type="match status" value="1"/>
</dbReference>
<dbReference type="EMBL" id="LNXY01000021">
    <property type="protein sequence ID" value="KTC87145.1"/>
    <property type="molecule type" value="Genomic_DNA"/>
</dbReference>
<keyword evidence="1" id="KW-1133">Transmembrane helix</keyword>
<keyword evidence="3" id="KW-1185">Reference proteome</keyword>
<gene>
    <name evidence="2" type="ORF">Ldro_1817</name>
</gene>
<reference evidence="2 3" key="1">
    <citation type="submission" date="2015-11" db="EMBL/GenBank/DDBJ databases">
        <title>Genomic analysis of 38 Legionella species identifies large and diverse effector repertoires.</title>
        <authorList>
            <person name="Burstein D."/>
            <person name="Amaro F."/>
            <person name="Zusman T."/>
            <person name="Lifshitz Z."/>
            <person name="Cohen O."/>
            <person name="Gilbert J.A."/>
            <person name="Pupko T."/>
            <person name="Shuman H.A."/>
            <person name="Segal G."/>
        </authorList>
    </citation>
    <scope>NUCLEOTIDE SEQUENCE [LARGE SCALE GENOMIC DNA]</scope>
    <source>
        <strain evidence="2 3">ATCC 700990</strain>
    </source>
</reference>
<dbReference type="OrthoDB" id="5638157at2"/>
<accession>A0A0W0SV74</accession>
<feature type="transmembrane region" description="Helical" evidence="1">
    <location>
        <begin position="51"/>
        <end position="69"/>
    </location>
</feature>
<keyword evidence="1" id="KW-0812">Transmembrane</keyword>
<sequence length="213" mass="23683">MVALIVSCIKKNKKVIKHTGIAALFKQLAKKQEQGGTITYGELVSSIGPQAYGLIIILFALPSALPISVVPGFSFIFGLPIVFIAIHIIIGKPSLWLPNRLANRKIETKKLAAVINKTLPYLLSIEHLLKPRWLFFSSPAMERLHGVVLFALSFLLLLPIPFSNFIFAFLIILFGLGISEEDGLVLVLAYIGSFAYALFLTRLTREVFRWFVA</sequence>
<dbReference type="STRING" id="1212489.Ldro_1817"/>
<comment type="caution">
    <text evidence="2">The sequence shown here is derived from an EMBL/GenBank/DDBJ whole genome shotgun (WGS) entry which is preliminary data.</text>
</comment>
<dbReference type="PIRSF" id="PIRSF033239">
    <property type="entry name" value="ExoD"/>
    <property type="match status" value="1"/>
</dbReference>
<evidence type="ECO:0000313" key="3">
    <source>
        <dbReference type="Proteomes" id="UP000054736"/>
    </source>
</evidence>
<evidence type="ECO:0000256" key="1">
    <source>
        <dbReference type="SAM" id="Phobius"/>
    </source>
</evidence>
<keyword evidence="1" id="KW-0472">Membrane</keyword>